<evidence type="ECO:0000259" key="10">
    <source>
        <dbReference type="Pfam" id="PF04290"/>
    </source>
</evidence>
<feature type="domain" description="Tripartite ATP-independent periplasmic transporters DctQ component" evidence="10">
    <location>
        <begin position="24"/>
        <end position="153"/>
    </location>
</feature>
<keyword evidence="6 9" id="KW-1133">Transmembrane helix</keyword>
<dbReference type="GO" id="GO:0015740">
    <property type="term" value="P:C4-dicarboxylate transport"/>
    <property type="evidence" value="ECO:0007669"/>
    <property type="project" value="TreeGrafter"/>
</dbReference>
<keyword evidence="7 9" id="KW-0472">Membrane</keyword>
<dbReference type="OrthoDB" id="7866592at2"/>
<keyword evidence="3" id="KW-1003">Cell membrane</keyword>
<dbReference type="PANTHER" id="PTHR35011">
    <property type="entry name" value="2,3-DIKETO-L-GULONATE TRAP TRANSPORTER SMALL PERMEASE PROTEIN YIAM"/>
    <property type="match status" value="1"/>
</dbReference>
<protein>
    <recommendedName>
        <fullName evidence="9">TRAP transporter small permease protein</fullName>
    </recommendedName>
</protein>
<evidence type="ECO:0000256" key="2">
    <source>
        <dbReference type="ARBA" id="ARBA00022448"/>
    </source>
</evidence>
<evidence type="ECO:0000256" key="3">
    <source>
        <dbReference type="ARBA" id="ARBA00022475"/>
    </source>
</evidence>
<organism evidence="11 12">
    <name type="scientific">Propylenella binzhouense</name>
    <dbReference type="NCBI Taxonomy" id="2555902"/>
    <lineage>
        <taxon>Bacteria</taxon>
        <taxon>Pseudomonadati</taxon>
        <taxon>Pseudomonadota</taxon>
        <taxon>Alphaproteobacteria</taxon>
        <taxon>Hyphomicrobiales</taxon>
        <taxon>Propylenellaceae</taxon>
        <taxon>Propylenella</taxon>
    </lineage>
</organism>
<feature type="transmembrane region" description="Helical" evidence="9">
    <location>
        <begin position="127"/>
        <end position="147"/>
    </location>
</feature>
<sequence>MNGRLDRLVDGIELTAAGFLAVVTALTFVSVFLRYLFAWQIPDTYDFGRLLLGTLIFWGIAATGYRGEHITVDLLWSVAPRPVRLAMDLLAQFVTLGAMAVFAWMMMVKVLDTRRGNVLTFDLNLPVWLFYLVAWLGLAAAVVLLVARIVRLASGHPDPDGSSKAGALE</sequence>
<accession>A0A964T541</accession>
<feature type="transmembrane region" description="Helical" evidence="9">
    <location>
        <begin position="47"/>
        <end position="65"/>
    </location>
</feature>
<keyword evidence="2 9" id="KW-0813">Transport</keyword>
<comment type="similarity">
    <text evidence="8 9">Belongs to the TRAP transporter small permease family.</text>
</comment>
<dbReference type="InterPro" id="IPR007387">
    <property type="entry name" value="TRAP_DctQ"/>
</dbReference>
<dbReference type="Proteomes" id="UP000773614">
    <property type="component" value="Unassembled WGS sequence"/>
</dbReference>
<name>A0A964T541_9HYPH</name>
<comment type="caution">
    <text evidence="11">The sequence shown here is derived from an EMBL/GenBank/DDBJ whole genome shotgun (WGS) entry which is preliminary data.</text>
</comment>
<evidence type="ECO:0000313" key="11">
    <source>
        <dbReference type="EMBL" id="MYZ48534.1"/>
    </source>
</evidence>
<dbReference type="GO" id="GO:0022857">
    <property type="term" value="F:transmembrane transporter activity"/>
    <property type="evidence" value="ECO:0007669"/>
    <property type="project" value="UniProtKB-UniRule"/>
</dbReference>
<keyword evidence="12" id="KW-1185">Reference proteome</keyword>
<evidence type="ECO:0000256" key="7">
    <source>
        <dbReference type="ARBA" id="ARBA00023136"/>
    </source>
</evidence>
<evidence type="ECO:0000256" key="8">
    <source>
        <dbReference type="ARBA" id="ARBA00038436"/>
    </source>
</evidence>
<dbReference type="GO" id="GO:0005886">
    <property type="term" value="C:plasma membrane"/>
    <property type="evidence" value="ECO:0007669"/>
    <property type="project" value="UniProtKB-SubCell"/>
</dbReference>
<keyword evidence="4 9" id="KW-0997">Cell inner membrane</keyword>
<gene>
    <name evidence="11" type="ORF">E4O86_12520</name>
</gene>
<comment type="subunit">
    <text evidence="9">The complex comprises the extracytoplasmic solute receptor protein and the two transmembrane proteins.</text>
</comment>
<dbReference type="RefSeq" id="WP_161140883.1">
    <property type="nucleotide sequence ID" value="NZ_SPKJ01000040.1"/>
</dbReference>
<dbReference type="Pfam" id="PF04290">
    <property type="entry name" value="DctQ"/>
    <property type="match status" value="1"/>
</dbReference>
<evidence type="ECO:0000256" key="4">
    <source>
        <dbReference type="ARBA" id="ARBA00022519"/>
    </source>
</evidence>
<proteinExistence type="inferred from homology"/>
<evidence type="ECO:0000256" key="5">
    <source>
        <dbReference type="ARBA" id="ARBA00022692"/>
    </source>
</evidence>
<comment type="subcellular location">
    <subcellularLocation>
        <location evidence="1 9">Cell inner membrane</location>
        <topology evidence="1 9">Multi-pass membrane protein</topology>
    </subcellularLocation>
</comment>
<dbReference type="AlphaFoldDB" id="A0A964T541"/>
<dbReference type="EMBL" id="SPKJ01000040">
    <property type="protein sequence ID" value="MYZ48534.1"/>
    <property type="molecule type" value="Genomic_DNA"/>
</dbReference>
<evidence type="ECO:0000256" key="9">
    <source>
        <dbReference type="RuleBase" id="RU369079"/>
    </source>
</evidence>
<evidence type="ECO:0000313" key="12">
    <source>
        <dbReference type="Proteomes" id="UP000773614"/>
    </source>
</evidence>
<evidence type="ECO:0000256" key="6">
    <source>
        <dbReference type="ARBA" id="ARBA00022989"/>
    </source>
</evidence>
<dbReference type="InterPro" id="IPR055348">
    <property type="entry name" value="DctQ"/>
</dbReference>
<feature type="transmembrane region" description="Helical" evidence="9">
    <location>
        <begin position="12"/>
        <end position="35"/>
    </location>
</feature>
<feature type="transmembrane region" description="Helical" evidence="9">
    <location>
        <begin position="85"/>
        <end position="107"/>
    </location>
</feature>
<dbReference type="PANTHER" id="PTHR35011:SF2">
    <property type="entry name" value="2,3-DIKETO-L-GULONATE TRAP TRANSPORTER SMALL PERMEASE PROTEIN YIAM"/>
    <property type="match status" value="1"/>
</dbReference>
<evidence type="ECO:0000256" key="1">
    <source>
        <dbReference type="ARBA" id="ARBA00004429"/>
    </source>
</evidence>
<keyword evidence="5 9" id="KW-0812">Transmembrane</keyword>
<reference evidence="11" key="1">
    <citation type="submission" date="2019-03" db="EMBL/GenBank/DDBJ databases">
        <title>Afifella sp. nov., isolated from activated sludge.</title>
        <authorList>
            <person name="Li Q."/>
            <person name="Liu Y."/>
        </authorList>
    </citation>
    <scope>NUCLEOTIDE SEQUENCE</scope>
    <source>
        <strain evidence="11">L72</strain>
    </source>
</reference>
<comment type="function">
    <text evidence="9">Part of the tripartite ATP-independent periplasmic (TRAP) transport system.</text>
</comment>